<evidence type="ECO:0000313" key="1">
    <source>
        <dbReference type="EMBL" id="KAH8006034.1"/>
    </source>
</evidence>
<dbReference type="Proteomes" id="UP000827872">
    <property type="component" value="Linkage Group LG04"/>
</dbReference>
<sequence length="126" mass="13713">MAGVRRVGHLVKPVGFLLRVFSPMDPDGENERLPFEGLHLRANVTAELLRTKPRGADRVVEVSQGVDGNKRQVRVGNPVTGEGSFGEEALFVLHIWPYGVGPLLASLLLSWPFTGTQKSLDDGHSS</sequence>
<gene>
    <name evidence="1" type="ORF">K3G42_031806</name>
</gene>
<dbReference type="EMBL" id="CM037617">
    <property type="protein sequence ID" value="KAH8006034.1"/>
    <property type="molecule type" value="Genomic_DNA"/>
</dbReference>
<name>A0ACB8FL51_9SAUR</name>
<reference evidence="1" key="1">
    <citation type="submission" date="2021-08" db="EMBL/GenBank/DDBJ databases">
        <title>The first chromosome-level gecko genome reveals the dynamic sex chromosomes of Neotropical dwarf geckos (Sphaerodactylidae: Sphaerodactylus).</title>
        <authorList>
            <person name="Pinto B.J."/>
            <person name="Keating S.E."/>
            <person name="Gamble T."/>
        </authorList>
    </citation>
    <scope>NUCLEOTIDE SEQUENCE</scope>
    <source>
        <strain evidence="1">TG3544</strain>
    </source>
</reference>
<protein>
    <submittedName>
        <fullName evidence="1">Uncharacterized protein</fullName>
    </submittedName>
</protein>
<proteinExistence type="predicted"/>
<accession>A0ACB8FL51</accession>
<organism evidence="1 2">
    <name type="scientific">Sphaerodactylus townsendi</name>
    <dbReference type="NCBI Taxonomy" id="933632"/>
    <lineage>
        <taxon>Eukaryota</taxon>
        <taxon>Metazoa</taxon>
        <taxon>Chordata</taxon>
        <taxon>Craniata</taxon>
        <taxon>Vertebrata</taxon>
        <taxon>Euteleostomi</taxon>
        <taxon>Lepidosauria</taxon>
        <taxon>Squamata</taxon>
        <taxon>Bifurcata</taxon>
        <taxon>Gekkota</taxon>
        <taxon>Sphaerodactylidae</taxon>
        <taxon>Sphaerodactylus</taxon>
    </lineage>
</organism>
<comment type="caution">
    <text evidence="1">The sequence shown here is derived from an EMBL/GenBank/DDBJ whole genome shotgun (WGS) entry which is preliminary data.</text>
</comment>
<keyword evidence="2" id="KW-1185">Reference proteome</keyword>
<evidence type="ECO:0000313" key="2">
    <source>
        <dbReference type="Proteomes" id="UP000827872"/>
    </source>
</evidence>